<keyword evidence="6" id="KW-1185">Reference proteome</keyword>
<dbReference type="FunFam" id="3.30.160.20:FF:000004">
    <property type="entry name" value="Peptide chain release factor 1"/>
    <property type="match status" value="1"/>
</dbReference>
<sequence>MFCKIISKCIINKYRYFKTPKQLYNSLSNYAVNLHINNVNLNKYIIELEKEYEGLKSLTSAHLLPEQEQRLAELQPTITILEIRHDVMENIMNLKFLMQDKDPDIRQLAEEENRAFNEKLKRIDEELLETLLPLDDRDTCDAITLEISAGVGGQEAMLFAKELFNMYCSFAQYKQWNVEVAEYLTAEMGGIRHASALINGDKVFQYFKYEAGVHRVQRIPATEKSGRIHTSTVSVLALPQPTDIQIVINSNDLRIETKRATGAGGQHVNTTDSAVRITHIPTGLSVECQVDRSQHKNKSLALQRLRALLYDKQLQTQINEIESTKKIQVRSNFRNEKIRTYNFNQDRITDHRLQGSNVHNLKSFLDGNALLENLIIKLHNIVRIESLLNVVKKLSTNKTQKK</sequence>
<dbReference type="InterPro" id="IPR000352">
    <property type="entry name" value="Pep_chain_release_fac_I"/>
</dbReference>
<name>A0AAN7VJT5_9COLE</name>
<evidence type="ECO:0000256" key="2">
    <source>
        <dbReference type="ARBA" id="ARBA00022481"/>
    </source>
</evidence>
<dbReference type="GO" id="GO:0003747">
    <property type="term" value="F:translation release factor activity"/>
    <property type="evidence" value="ECO:0007669"/>
    <property type="project" value="InterPro"/>
</dbReference>
<protein>
    <recommendedName>
        <fullName evidence="4">Prokaryotic-type class I peptide chain release factors domain-containing protein</fullName>
    </recommendedName>
</protein>
<keyword evidence="3" id="KW-0648">Protein biosynthesis</keyword>
<dbReference type="InterPro" id="IPR050057">
    <property type="entry name" value="Prokaryotic/Mito_RF"/>
</dbReference>
<dbReference type="Gene3D" id="6.10.140.1950">
    <property type="match status" value="1"/>
</dbReference>
<proteinExistence type="inferred from homology"/>
<keyword evidence="2" id="KW-0488">Methylation</keyword>
<dbReference type="Proteomes" id="UP001329430">
    <property type="component" value="Chromosome 3"/>
</dbReference>
<accession>A0AAN7VJT5</accession>
<dbReference type="Gene3D" id="3.30.160.20">
    <property type="match status" value="1"/>
</dbReference>
<dbReference type="InterPro" id="IPR045853">
    <property type="entry name" value="Pep_chain_release_fac_I_sf"/>
</dbReference>
<comment type="caution">
    <text evidence="5">The sequence shown here is derived from an EMBL/GenBank/DDBJ whole genome shotgun (WGS) entry which is preliminary data.</text>
</comment>
<dbReference type="Pfam" id="PF00472">
    <property type="entry name" value="RF-1"/>
    <property type="match status" value="1"/>
</dbReference>
<dbReference type="SMART" id="SM00937">
    <property type="entry name" value="PCRF"/>
    <property type="match status" value="1"/>
</dbReference>
<reference evidence="5 6" key="1">
    <citation type="journal article" date="2024" name="Insects">
        <title>An Improved Chromosome-Level Genome Assembly of the Firefly Pyrocoelia pectoralis.</title>
        <authorList>
            <person name="Fu X."/>
            <person name="Meyer-Rochow V.B."/>
            <person name="Ballantyne L."/>
            <person name="Zhu X."/>
        </authorList>
    </citation>
    <scope>NUCLEOTIDE SEQUENCE [LARGE SCALE GENOMIC DNA]</scope>
    <source>
        <strain evidence="5">XCY_ONT2</strain>
    </source>
</reference>
<dbReference type="PROSITE" id="PS00745">
    <property type="entry name" value="RF_PROK_I"/>
    <property type="match status" value="1"/>
</dbReference>
<dbReference type="PANTHER" id="PTHR43804:SF7">
    <property type="entry name" value="LD18447P"/>
    <property type="match status" value="1"/>
</dbReference>
<dbReference type="SUPFAM" id="SSF75620">
    <property type="entry name" value="Release factor"/>
    <property type="match status" value="1"/>
</dbReference>
<evidence type="ECO:0000313" key="5">
    <source>
        <dbReference type="EMBL" id="KAK5646781.1"/>
    </source>
</evidence>
<comment type="similarity">
    <text evidence="1">Belongs to the prokaryotic/mitochondrial release factor family.</text>
</comment>
<dbReference type="PANTHER" id="PTHR43804">
    <property type="entry name" value="LD18447P"/>
    <property type="match status" value="1"/>
</dbReference>
<evidence type="ECO:0000256" key="3">
    <source>
        <dbReference type="ARBA" id="ARBA00022917"/>
    </source>
</evidence>
<dbReference type="AlphaFoldDB" id="A0AAN7VJT5"/>
<dbReference type="Gene3D" id="3.30.70.1660">
    <property type="match status" value="2"/>
</dbReference>
<evidence type="ECO:0000259" key="4">
    <source>
        <dbReference type="PROSITE" id="PS00745"/>
    </source>
</evidence>
<gene>
    <name evidence="5" type="ORF">RI129_005245</name>
</gene>
<dbReference type="EMBL" id="JAVRBK010000003">
    <property type="protein sequence ID" value="KAK5646781.1"/>
    <property type="molecule type" value="Genomic_DNA"/>
</dbReference>
<evidence type="ECO:0000256" key="1">
    <source>
        <dbReference type="ARBA" id="ARBA00010835"/>
    </source>
</evidence>
<organism evidence="5 6">
    <name type="scientific">Pyrocoelia pectoralis</name>
    <dbReference type="NCBI Taxonomy" id="417401"/>
    <lineage>
        <taxon>Eukaryota</taxon>
        <taxon>Metazoa</taxon>
        <taxon>Ecdysozoa</taxon>
        <taxon>Arthropoda</taxon>
        <taxon>Hexapoda</taxon>
        <taxon>Insecta</taxon>
        <taxon>Pterygota</taxon>
        <taxon>Neoptera</taxon>
        <taxon>Endopterygota</taxon>
        <taxon>Coleoptera</taxon>
        <taxon>Polyphaga</taxon>
        <taxon>Elateriformia</taxon>
        <taxon>Elateroidea</taxon>
        <taxon>Lampyridae</taxon>
        <taxon>Lampyrinae</taxon>
        <taxon>Pyrocoelia</taxon>
    </lineage>
</organism>
<dbReference type="InterPro" id="IPR005139">
    <property type="entry name" value="PCRF"/>
</dbReference>
<evidence type="ECO:0000313" key="6">
    <source>
        <dbReference type="Proteomes" id="UP001329430"/>
    </source>
</evidence>
<dbReference type="GO" id="GO:0005737">
    <property type="term" value="C:cytoplasm"/>
    <property type="evidence" value="ECO:0007669"/>
    <property type="project" value="UniProtKB-ARBA"/>
</dbReference>
<feature type="domain" description="Prokaryotic-type class I peptide chain release factors" evidence="4">
    <location>
        <begin position="259"/>
        <end position="275"/>
    </location>
</feature>
<dbReference type="Pfam" id="PF03462">
    <property type="entry name" value="PCRF"/>
    <property type="match status" value="1"/>
</dbReference>